<dbReference type="GO" id="GO:0016747">
    <property type="term" value="F:acyltransferase activity, transferring groups other than amino-acyl groups"/>
    <property type="evidence" value="ECO:0007669"/>
    <property type="project" value="InterPro"/>
</dbReference>
<name>A0A9X8H292_APHAT</name>
<feature type="transmembrane region" description="Helical" evidence="2">
    <location>
        <begin position="400"/>
        <end position="418"/>
    </location>
</feature>
<keyword evidence="2" id="KW-1133">Transmembrane helix</keyword>
<sequence length="569" mass="64775">MMTSSSADQGPVRRFLDGDDTGPKDMRLQSTEVVTLHVVDVPADTDDDDHSKQSAKLPHGDKPPPLLWCDGIRGVASQIVVTFHLLFWFKFLEQYADTTWYHTLRAGNAAVEMFLILSGFVLTVRFFARLQVIERAVANGDATTVRLVYVDAYLSMASTGVRRIPRLMGPVVISTVLHIFISLYRGHAITPLALVEDVLKTLFVTFPPFNLTLWTLRVELEGSLFTMAVCVMLSKLRYRHRVVACLVALPIFHNRFGNWIGSQSHYFGCFVLGILVSDIITKQQHQLAHGPLPSSVSRHETTVFPRTPPNTVAASMESLGLSFCYIIYHAWQSVHSTWSAVRRCIHRLPSRAEHIVTNAAYSLLFLFGSWLFIYRPEYAANYGGVDTLIRLIFEKEHARMLHRLGSVLILYTVCWSAWLQRVFQSRLCRYLGRISFCVYVVHWPIMLFMGDYVKPWAQGQGWTEETGKRLAAAACYVASHAVAHVATVYVDEPYVKWLRALERRLEMNIAPKPFPLKNSDARNAIQEIILIHQNDQTEELIEGVLDRKIQVYHKTRKIKAEARVDRSSK</sequence>
<dbReference type="AlphaFoldDB" id="A0A9X8H292"/>
<protein>
    <recommendedName>
        <fullName evidence="3">Acyltransferase 3 domain-containing protein</fullName>
    </recommendedName>
</protein>
<reference evidence="4 5" key="1">
    <citation type="journal article" date="2018" name="J. Invertebr. Pathol.">
        <title>New genotyping method for the causative agent of crayfish plague (Aphanomyces astaci) based on whole genome data.</title>
        <authorList>
            <person name="Minardi D."/>
            <person name="Studholme D.J."/>
            <person name="van der Giezen M."/>
            <person name="Pretto T."/>
            <person name="Oidtmann B."/>
        </authorList>
    </citation>
    <scope>NUCLEOTIDE SEQUENCE [LARGE SCALE GENOMIC DNA]</scope>
    <source>
        <strain evidence="4 5">KB13</strain>
    </source>
</reference>
<proteinExistence type="predicted"/>
<dbReference type="InterPro" id="IPR002656">
    <property type="entry name" value="Acyl_transf_3_dom"/>
</dbReference>
<feature type="transmembrane region" description="Helical" evidence="2">
    <location>
        <begin position="171"/>
        <end position="194"/>
    </location>
</feature>
<feature type="transmembrane region" description="Helical" evidence="2">
    <location>
        <begin position="214"/>
        <end position="233"/>
    </location>
</feature>
<organism evidence="4 5">
    <name type="scientific">Aphanomyces astaci</name>
    <name type="common">Crayfish plague agent</name>
    <dbReference type="NCBI Taxonomy" id="112090"/>
    <lineage>
        <taxon>Eukaryota</taxon>
        <taxon>Sar</taxon>
        <taxon>Stramenopiles</taxon>
        <taxon>Oomycota</taxon>
        <taxon>Saprolegniomycetes</taxon>
        <taxon>Saprolegniales</taxon>
        <taxon>Verrucalvaceae</taxon>
        <taxon>Aphanomyces</taxon>
    </lineage>
</organism>
<feature type="transmembrane region" description="Helical" evidence="2">
    <location>
        <begin position="109"/>
        <end position="128"/>
    </location>
</feature>
<dbReference type="PANTHER" id="PTHR23028:SF134">
    <property type="entry name" value="PUTATIVE (AFU_ORTHOLOGUE AFUA_4G08520)-RELATED"/>
    <property type="match status" value="1"/>
</dbReference>
<evidence type="ECO:0000313" key="5">
    <source>
        <dbReference type="Proteomes" id="UP000275652"/>
    </source>
</evidence>
<feature type="domain" description="Acyltransferase 3" evidence="3">
    <location>
        <begin position="67"/>
        <end position="466"/>
    </location>
</feature>
<feature type="transmembrane region" description="Helical" evidence="2">
    <location>
        <begin position="430"/>
        <end position="450"/>
    </location>
</feature>
<keyword evidence="2" id="KW-0472">Membrane</keyword>
<gene>
    <name evidence="4" type="ORF">DYB28_003046</name>
</gene>
<evidence type="ECO:0000256" key="1">
    <source>
        <dbReference type="SAM" id="MobiDB-lite"/>
    </source>
</evidence>
<feature type="transmembrane region" description="Helical" evidence="2">
    <location>
        <begin position="355"/>
        <end position="373"/>
    </location>
</feature>
<feature type="compositionally biased region" description="Basic and acidic residues" evidence="1">
    <location>
        <begin position="14"/>
        <end position="26"/>
    </location>
</feature>
<feature type="region of interest" description="Disordered" evidence="1">
    <location>
        <begin position="1"/>
        <end position="26"/>
    </location>
</feature>
<dbReference type="InterPro" id="IPR050879">
    <property type="entry name" value="Acyltransferase_3"/>
</dbReference>
<evidence type="ECO:0000256" key="2">
    <source>
        <dbReference type="SAM" id="Phobius"/>
    </source>
</evidence>
<dbReference type="Proteomes" id="UP000275652">
    <property type="component" value="Unassembled WGS sequence"/>
</dbReference>
<keyword evidence="2" id="KW-0812">Transmembrane</keyword>
<dbReference type="EMBL" id="QUTI01064956">
    <property type="protein sequence ID" value="RLN79169.1"/>
    <property type="molecule type" value="Genomic_DNA"/>
</dbReference>
<evidence type="ECO:0000259" key="3">
    <source>
        <dbReference type="Pfam" id="PF01757"/>
    </source>
</evidence>
<dbReference type="Pfam" id="PF01757">
    <property type="entry name" value="Acyl_transf_3"/>
    <property type="match status" value="1"/>
</dbReference>
<accession>A0A9X8H292</accession>
<comment type="caution">
    <text evidence="4">The sequence shown here is derived from an EMBL/GenBank/DDBJ whole genome shotgun (WGS) entry which is preliminary data.</text>
</comment>
<evidence type="ECO:0000313" key="4">
    <source>
        <dbReference type="EMBL" id="RLN79169.1"/>
    </source>
</evidence>
<dbReference type="PANTHER" id="PTHR23028">
    <property type="entry name" value="ACETYLTRANSFERASE"/>
    <property type="match status" value="1"/>
</dbReference>